<organism evidence="2 3">
    <name type="scientific">Novispirillum itersonii</name>
    <name type="common">Aquaspirillum itersonii</name>
    <dbReference type="NCBI Taxonomy" id="189"/>
    <lineage>
        <taxon>Bacteria</taxon>
        <taxon>Pseudomonadati</taxon>
        <taxon>Pseudomonadota</taxon>
        <taxon>Alphaproteobacteria</taxon>
        <taxon>Rhodospirillales</taxon>
        <taxon>Novispirillaceae</taxon>
        <taxon>Novispirillum</taxon>
    </lineage>
</organism>
<sequence length="206" mass="22571">MFYRPAAADHGLPIDPFVACVVPRPIAWVSTRSADGIANLAPFSYFNAVSSDPPILMISATGRHPHGPKDTVRNIEDTGEFAINLVSWELREPMNASCAAVGPEVNEFELAGVTEARCETLSVPRVAESPVTFECRLHQRIDLPVLPDAAAGSRNVMILGRVDGIHIRDSVLREGRVDPTLLKPLVRLGYRDYAVITEVFRMTRPG</sequence>
<dbReference type="Pfam" id="PF01613">
    <property type="entry name" value="Flavin_Reduct"/>
    <property type="match status" value="1"/>
</dbReference>
<comment type="caution">
    <text evidence="2">The sequence shown here is derived from an EMBL/GenBank/DDBJ whole genome shotgun (WGS) entry which is preliminary data.</text>
</comment>
<evidence type="ECO:0000313" key="3">
    <source>
        <dbReference type="Proteomes" id="UP000544872"/>
    </source>
</evidence>
<dbReference type="InterPro" id="IPR002563">
    <property type="entry name" value="Flavin_Rdtase-like_dom"/>
</dbReference>
<dbReference type="Proteomes" id="UP000544872">
    <property type="component" value="Unassembled WGS sequence"/>
</dbReference>
<protein>
    <submittedName>
        <fullName evidence="2">Flavin reductase (DIM6/NTAB) family NADH-FMN oxidoreductase RutF</fullName>
    </submittedName>
</protein>
<dbReference type="SUPFAM" id="SSF50475">
    <property type="entry name" value="FMN-binding split barrel"/>
    <property type="match status" value="1"/>
</dbReference>
<name>A0A7X0DKS6_NOVIT</name>
<dbReference type="Gene3D" id="2.30.110.10">
    <property type="entry name" value="Electron Transport, Fmn-binding Protein, Chain A"/>
    <property type="match status" value="1"/>
</dbReference>
<accession>A0A7X0DKS6</accession>
<dbReference type="GO" id="GO:0016646">
    <property type="term" value="F:oxidoreductase activity, acting on the CH-NH group of donors, NAD or NADP as acceptor"/>
    <property type="evidence" value="ECO:0007669"/>
    <property type="project" value="UniProtKB-ARBA"/>
</dbReference>
<dbReference type="EMBL" id="JACIIX010000001">
    <property type="protein sequence ID" value="MBB6209235.1"/>
    <property type="molecule type" value="Genomic_DNA"/>
</dbReference>
<dbReference type="PANTHER" id="PTHR43812:SF2">
    <property type="entry name" value="FLAVIN REDUCTASE LIKE DOMAIN-CONTAINING PROTEIN"/>
    <property type="match status" value="1"/>
</dbReference>
<dbReference type="SMART" id="SM00903">
    <property type="entry name" value="Flavin_Reduct"/>
    <property type="match status" value="1"/>
</dbReference>
<gene>
    <name evidence="2" type="ORF">FHS48_000616</name>
</gene>
<dbReference type="AlphaFoldDB" id="A0A7X0DKS6"/>
<dbReference type="PANTHER" id="PTHR43812">
    <property type="entry name" value="BLR2425 PROTEIN"/>
    <property type="match status" value="1"/>
</dbReference>
<dbReference type="RefSeq" id="WP_184261293.1">
    <property type="nucleotide sequence ID" value="NZ_JACIIX010000001.1"/>
</dbReference>
<reference evidence="2 3" key="1">
    <citation type="submission" date="2020-08" db="EMBL/GenBank/DDBJ databases">
        <title>Genomic Encyclopedia of Type Strains, Phase IV (KMG-IV): sequencing the most valuable type-strain genomes for metagenomic binning, comparative biology and taxonomic classification.</title>
        <authorList>
            <person name="Goeker M."/>
        </authorList>
    </citation>
    <scope>NUCLEOTIDE SEQUENCE [LARGE SCALE GENOMIC DNA]</scope>
    <source>
        <strain evidence="2 3">DSM 11590</strain>
    </source>
</reference>
<dbReference type="GO" id="GO:0010181">
    <property type="term" value="F:FMN binding"/>
    <property type="evidence" value="ECO:0007669"/>
    <property type="project" value="InterPro"/>
</dbReference>
<feature type="domain" description="Flavin reductase like" evidence="1">
    <location>
        <begin position="19"/>
        <end position="177"/>
    </location>
</feature>
<proteinExistence type="predicted"/>
<evidence type="ECO:0000313" key="2">
    <source>
        <dbReference type="EMBL" id="MBB6209235.1"/>
    </source>
</evidence>
<keyword evidence="3" id="KW-1185">Reference proteome</keyword>
<evidence type="ECO:0000259" key="1">
    <source>
        <dbReference type="SMART" id="SM00903"/>
    </source>
</evidence>
<dbReference type="InterPro" id="IPR012349">
    <property type="entry name" value="Split_barrel_FMN-bd"/>
</dbReference>